<keyword evidence="2" id="KW-1185">Reference proteome</keyword>
<dbReference type="InterPro" id="IPR052709">
    <property type="entry name" value="Transposase-MT_Hybrid"/>
</dbReference>
<evidence type="ECO:0000313" key="2">
    <source>
        <dbReference type="Proteomes" id="UP000887116"/>
    </source>
</evidence>
<dbReference type="Proteomes" id="UP000887116">
    <property type="component" value="Unassembled WGS sequence"/>
</dbReference>
<organism evidence="1 2">
    <name type="scientific">Trichonephila clavata</name>
    <name type="common">Joro spider</name>
    <name type="synonym">Nephila clavata</name>
    <dbReference type="NCBI Taxonomy" id="2740835"/>
    <lineage>
        <taxon>Eukaryota</taxon>
        <taxon>Metazoa</taxon>
        <taxon>Ecdysozoa</taxon>
        <taxon>Arthropoda</taxon>
        <taxon>Chelicerata</taxon>
        <taxon>Arachnida</taxon>
        <taxon>Araneae</taxon>
        <taxon>Araneomorphae</taxon>
        <taxon>Entelegynae</taxon>
        <taxon>Araneoidea</taxon>
        <taxon>Nephilidae</taxon>
        <taxon>Trichonephila</taxon>
    </lineage>
</organism>
<comment type="caution">
    <text evidence="1">The sequence shown here is derived from an EMBL/GenBank/DDBJ whole genome shotgun (WGS) entry which is preliminary data.</text>
</comment>
<dbReference type="Gene3D" id="3.30.420.10">
    <property type="entry name" value="Ribonuclease H-like superfamily/Ribonuclease H"/>
    <property type="match status" value="1"/>
</dbReference>
<proteinExistence type="predicted"/>
<evidence type="ECO:0000313" key="1">
    <source>
        <dbReference type="EMBL" id="GFQ88670.1"/>
    </source>
</evidence>
<accession>A0A8X6KW19</accession>
<dbReference type="Pfam" id="PF01359">
    <property type="entry name" value="Transposase_1"/>
    <property type="match status" value="1"/>
</dbReference>
<dbReference type="EMBL" id="BMAO01013402">
    <property type="protein sequence ID" value="GFQ88670.1"/>
    <property type="molecule type" value="Genomic_DNA"/>
</dbReference>
<dbReference type="PANTHER" id="PTHR46060">
    <property type="entry name" value="MARINER MOS1 TRANSPOSASE-LIKE PROTEIN"/>
    <property type="match status" value="1"/>
</dbReference>
<gene>
    <name evidence="1" type="primary">NCL1_45791</name>
    <name evidence="1" type="ORF">TNCT_649831</name>
</gene>
<dbReference type="PANTHER" id="PTHR46060:SF1">
    <property type="entry name" value="MARINER MOS1 TRANSPOSASE-LIKE PROTEIN"/>
    <property type="match status" value="1"/>
</dbReference>
<name>A0A8X6KW19_TRICU</name>
<sequence length="163" mass="18846">MAIDEFWAPLYEPELKRQSAEWRLSGLLRRQKVHQNLSLVKLMAIVTYDVRGVIVCHFVPHGRTVTAHYRDFLVRQVRRGVRDKRPDLVDSAIILHDNARTHKAERYATREDIANSVRQQATRFTYGGANAEADGIQRLPHRWKSGVIVEGATLRVFSPRFVM</sequence>
<dbReference type="InterPro" id="IPR036397">
    <property type="entry name" value="RNaseH_sf"/>
</dbReference>
<dbReference type="GO" id="GO:0003676">
    <property type="term" value="F:nucleic acid binding"/>
    <property type="evidence" value="ECO:0007669"/>
    <property type="project" value="InterPro"/>
</dbReference>
<dbReference type="InterPro" id="IPR001888">
    <property type="entry name" value="Transposase_1"/>
</dbReference>
<reference evidence="1" key="1">
    <citation type="submission" date="2020-07" db="EMBL/GenBank/DDBJ databases">
        <title>Multicomponent nature underlies the extraordinary mechanical properties of spider dragline silk.</title>
        <authorList>
            <person name="Kono N."/>
            <person name="Nakamura H."/>
            <person name="Mori M."/>
            <person name="Yoshida Y."/>
            <person name="Ohtoshi R."/>
            <person name="Malay A.D."/>
            <person name="Moran D.A.P."/>
            <person name="Tomita M."/>
            <person name="Numata K."/>
            <person name="Arakawa K."/>
        </authorList>
    </citation>
    <scope>NUCLEOTIDE SEQUENCE</scope>
</reference>
<dbReference type="OrthoDB" id="6434254at2759"/>
<protein>
    <submittedName>
        <fullName evidence="1">Histone-lysine N-methyltransferase SETMAR</fullName>
    </submittedName>
</protein>
<dbReference type="AlphaFoldDB" id="A0A8X6KW19"/>